<reference evidence="2" key="1">
    <citation type="submission" date="2018-12" db="EMBL/GenBank/DDBJ databases">
        <title>Tengunoibacter tsumagoiensis gen. nov., sp. nov., Dictyobacter kobayashii sp. nov., D. alpinus sp. nov., and D. joshuensis sp. nov. and description of Dictyobacteraceae fam. nov. within the order Ktedonobacterales isolated from Tengu-no-mugimeshi.</title>
        <authorList>
            <person name="Wang C.M."/>
            <person name="Zheng Y."/>
            <person name="Sakai Y."/>
            <person name="Toyoda A."/>
            <person name="Minakuchi Y."/>
            <person name="Abe K."/>
            <person name="Yokota A."/>
            <person name="Yabe S."/>
        </authorList>
    </citation>
    <scope>NUCLEOTIDE SEQUENCE [LARGE SCALE GENOMIC DNA]</scope>
    <source>
        <strain evidence="2">S-27</strain>
    </source>
</reference>
<dbReference type="Proteomes" id="UP000287224">
    <property type="component" value="Unassembled WGS sequence"/>
</dbReference>
<dbReference type="RefSeq" id="WP_126595890.1">
    <property type="nucleotide sequence ID" value="NZ_BIFQ01000001.1"/>
</dbReference>
<gene>
    <name evidence="1" type="ORF">KDAU_21050</name>
</gene>
<keyword evidence="2" id="KW-1185">Reference proteome</keyword>
<evidence type="ECO:0000313" key="1">
    <source>
        <dbReference type="EMBL" id="GCE04776.1"/>
    </source>
</evidence>
<sequence>MRKRELLPDNYHMAIVEIHQRFYPVLTSKDGQELTSFTELFWSTENSHGIPTALGPRHTTGLISFPTYADAINFCHRKREASKLCVQWEAEATRCEVYPERNAWYADEIQALTGEAPRIRRFSFEVQAIVTCKDGIVYGVDALTIDEAMIRLYESVAHGLSSEHTGEHQVMLLEALF</sequence>
<name>A0A401ZD69_9CHLR</name>
<dbReference type="EMBL" id="BIFQ01000001">
    <property type="protein sequence ID" value="GCE04776.1"/>
    <property type="molecule type" value="Genomic_DNA"/>
</dbReference>
<dbReference type="OrthoDB" id="127107at2"/>
<protein>
    <submittedName>
        <fullName evidence="1">Uncharacterized protein</fullName>
    </submittedName>
</protein>
<organism evidence="1 2">
    <name type="scientific">Dictyobacter aurantiacus</name>
    <dbReference type="NCBI Taxonomy" id="1936993"/>
    <lineage>
        <taxon>Bacteria</taxon>
        <taxon>Bacillati</taxon>
        <taxon>Chloroflexota</taxon>
        <taxon>Ktedonobacteria</taxon>
        <taxon>Ktedonobacterales</taxon>
        <taxon>Dictyobacteraceae</taxon>
        <taxon>Dictyobacter</taxon>
    </lineage>
</organism>
<dbReference type="AlphaFoldDB" id="A0A401ZD69"/>
<accession>A0A401ZD69</accession>
<proteinExistence type="predicted"/>
<comment type="caution">
    <text evidence="1">The sequence shown here is derived from an EMBL/GenBank/DDBJ whole genome shotgun (WGS) entry which is preliminary data.</text>
</comment>
<evidence type="ECO:0000313" key="2">
    <source>
        <dbReference type="Proteomes" id="UP000287224"/>
    </source>
</evidence>